<evidence type="ECO:0000313" key="2">
    <source>
        <dbReference type="EMBL" id="MBP3963026.1"/>
    </source>
</evidence>
<feature type="domain" description="Cupin type-2" evidence="1">
    <location>
        <begin position="64"/>
        <end position="118"/>
    </location>
</feature>
<dbReference type="PANTHER" id="PTHR36440:SF1">
    <property type="entry name" value="PUTATIVE (AFU_ORTHOLOGUE AFUA_8G07350)-RELATED"/>
    <property type="match status" value="1"/>
</dbReference>
<accession>A0ABS5CAK6</accession>
<dbReference type="EMBL" id="JAGKSP010000003">
    <property type="protein sequence ID" value="MBP3963026.1"/>
    <property type="molecule type" value="Genomic_DNA"/>
</dbReference>
<dbReference type="SUPFAM" id="SSF51182">
    <property type="entry name" value="RmlC-like cupins"/>
    <property type="match status" value="1"/>
</dbReference>
<dbReference type="InterPro" id="IPR053146">
    <property type="entry name" value="QDO-like"/>
</dbReference>
<dbReference type="InterPro" id="IPR013096">
    <property type="entry name" value="Cupin_2"/>
</dbReference>
<protein>
    <submittedName>
        <fullName evidence="2">Cupin domain-containing protein</fullName>
    </submittedName>
</protein>
<dbReference type="InterPro" id="IPR014710">
    <property type="entry name" value="RmlC-like_jellyroll"/>
</dbReference>
<organism evidence="2 3">
    <name type="scientific">Paenibacillus lignilyticus</name>
    <dbReference type="NCBI Taxonomy" id="1172615"/>
    <lineage>
        <taxon>Bacteria</taxon>
        <taxon>Bacillati</taxon>
        <taxon>Bacillota</taxon>
        <taxon>Bacilli</taxon>
        <taxon>Bacillales</taxon>
        <taxon>Paenibacillaceae</taxon>
        <taxon>Paenibacillus</taxon>
    </lineage>
</organism>
<dbReference type="Proteomes" id="UP000673394">
    <property type="component" value="Unassembled WGS sequence"/>
</dbReference>
<name>A0ABS5CAK6_9BACL</name>
<gene>
    <name evidence="2" type="ORF">I8J30_09980</name>
</gene>
<evidence type="ECO:0000313" key="3">
    <source>
        <dbReference type="Proteomes" id="UP000673394"/>
    </source>
</evidence>
<dbReference type="Pfam" id="PF07883">
    <property type="entry name" value="Cupin_2"/>
    <property type="match status" value="1"/>
</dbReference>
<keyword evidence="3" id="KW-1185">Reference proteome</keyword>
<dbReference type="RefSeq" id="WP_210657802.1">
    <property type="nucleotide sequence ID" value="NZ_JAGKSP010000003.1"/>
</dbReference>
<dbReference type="Gene3D" id="2.60.120.10">
    <property type="entry name" value="Jelly Rolls"/>
    <property type="match status" value="1"/>
</dbReference>
<proteinExistence type="predicted"/>
<comment type="caution">
    <text evidence="2">The sequence shown here is derived from an EMBL/GenBank/DDBJ whole genome shotgun (WGS) entry which is preliminary data.</text>
</comment>
<reference evidence="2 3" key="1">
    <citation type="submission" date="2021-04" db="EMBL/GenBank/DDBJ databases">
        <title>Paenibacillus sp. DLE-14 whole genome sequence.</title>
        <authorList>
            <person name="Ham Y.J."/>
        </authorList>
    </citation>
    <scope>NUCLEOTIDE SEQUENCE [LARGE SCALE GENOMIC DNA]</scope>
    <source>
        <strain evidence="2 3">DLE-14</strain>
    </source>
</reference>
<evidence type="ECO:0000259" key="1">
    <source>
        <dbReference type="Pfam" id="PF07883"/>
    </source>
</evidence>
<dbReference type="PANTHER" id="PTHR36440">
    <property type="entry name" value="PUTATIVE (AFU_ORTHOLOGUE AFUA_8G07350)-RELATED"/>
    <property type="match status" value="1"/>
</dbReference>
<dbReference type="InterPro" id="IPR011051">
    <property type="entry name" value="RmlC_Cupin_sf"/>
</dbReference>
<sequence>MNKHPEAAMERTAISHRNEEIEWQQVEHVPGERICIRVKGEDTNGAYSILDLVKDSSYGSSYGPPIHIHERTDEIFRVIAGKARFYLDGKELDAEAGDIVVVPKGTAHTFANFDLETPLHLQITFTPAGDELAFQDCVGKTIEEIIELSRTKYQVIFTGPPLENK</sequence>